<dbReference type="AlphaFoldDB" id="A0AAN6XWS5"/>
<dbReference type="Proteomes" id="UP001301769">
    <property type="component" value="Unassembled WGS sequence"/>
</dbReference>
<evidence type="ECO:0000256" key="1">
    <source>
        <dbReference type="SAM" id="MobiDB-lite"/>
    </source>
</evidence>
<feature type="compositionally biased region" description="Basic and acidic residues" evidence="1">
    <location>
        <begin position="1125"/>
        <end position="1144"/>
    </location>
</feature>
<feature type="region of interest" description="Disordered" evidence="1">
    <location>
        <begin position="1040"/>
        <end position="1067"/>
    </location>
</feature>
<proteinExistence type="predicted"/>
<feature type="compositionally biased region" description="Basic and acidic residues" evidence="1">
    <location>
        <begin position="1046"/>
        <end position="1055"/>
    </location>
</feature>
<comment type="caution">
    <text evidence="2">The sequence shown here is derived from an EMBL/GenBank/DDBJ whole genome shotgun (WGS) entry which is preliminary data.</text>
</comment>
<reference evidence="2" key="2">
    <citation type="submission" date="2023-05" db="EMBL/GenBank/DDBJ databases">
        <authorList>
            <consortium name="Lawrence Berkeley National Laboratory"/>
            <person name="Steindorff A."/>
            <person name="Hensen N."/>
            <person name="Bonometti L."/>
            <person name="Westerberg I."/>
            <person name="Brannstrom I.O."/>
            <person name="Guillou S."/>
            <person name="Cros-Aarteil S."/>
            <person name="Calhoun S."/>
            <person name="Haridas S."/>
            <person name="Kuo A."/>
            <person name="Mondo S."/>
            <person name="Pangilinan J."/>
            <person name="Riley R."/>
            <person name="Labutti K."/>
            <person name="Andreopoulos B."/>
            <person name="Lipzen A."/>
            <person name="Chen C."/>
            <person name="Yanf M."/>
            <person name="Daum C."/>
            <person name="Ng V."/>
            <person name="Clum A."/>
            <person name="Ohm R."/>
            <person name="Martin F."/>
            <person name="Silar P."/>
            <person name="Natvig D."/>
            <person name="Lalanne C."/>
            <person name="Gautier V."/>
            <person name="Ament-Velasquez S.L."/>
            <person name="Kruys A."/>
            <person name="Hutchinson M.I."/>
            <person name="Powell A.J."/>
            <person name="Barry K."/>
            <person name="Miller A.N."/>
            <person name="Grigoriev I.V."/>
            <person name="Debuchy R."/>
            <person name="Gladieux P."/>
            <person name="Thoren M.H."/>
            <person name="Johannesson H."/>
        </authorList>
    </citation>
    <scope>NUCLEOTIDE SEQUENCE</scope>
    <source>
        <strain evidence="2">PSN293</strain>
    </source>
</reference>
<dbReference type="EMBL" id="MU858247">
    <property type="protein sequence ID" value="KAK4208353.1"/>
    <property type="molecule type" value="Genomic_DNA"/>
</dbReference>
<sequence>MDSIDRRPADADLVRQLYNYAIHNPSCHPLFRRYLLEVVLWDGNVGYDIEKQIRHVDYCLRNWEIRDYYRPGRVFLRFLEPYDIYTFLFPEDGIRRELPRAAKIPDQYKPKRVVNLGTRTTPEPGSLDDYLRLLDEIPKTDTKEKGTLRRIPLSSEQVGDDWMNDSKYRGTRQPPLGVRLKTIVHFLCDDDVDRGVDWKRNFDDATDYLHWLGTQDKDQQIWKASAPVQSMFEDAVDKARTHILFEKHHYDPTPLGIVAPPKVPLQTSRLDWLGDFQNWPLPTRASAASKIKTLTRRAIYPRPLLEPPRSVVNTIPYNLFPSEATERVSRLEQAEARLWDPNPEPESIFAGPNLSELETRCFDETLSIADDNNVGWTSTDRATGLPVLPTTGQPIDPIISVEDWAKQRGAHRAGLQQILRLYSSVTDGNSNGNLVYTPWRKIILPNSAAILRSARKKADSWQWIPPRLGAEDCPPVLETMPYSLALQKLLEKARKIRTQTFTKDAMKTVESGDDYSVALPKNIINGGPFVWREISAGGVVIENLLEECRTAYKLLEIASERAPRPLIRHMLQYAKDGINGVYADGHLPPDVTLARDEVRTTADGAEVPVWLNYEDLSWIKFITNTEGKNKAYLWNKEGKSPFAEFGVEFENEARYKLYHIFATRVKRVLDDKNPWGLFKFADAAVTVPDLLAEINGAAEANGHDIYRYSFDTAEACCFLDRMQRASGLIKFQPSPIEYGTVERASVTCLPEQRVIWPSAATTTEGTPVRERSAYPSHIADWETALKAGKEMSEEMRDKIWKFFLALGYRLGLTLYFGKLEMKRRRKEVKPLRVEKLKKAIEGFERHAEAETVVSSFVLAAQKREEKALVWLRQKVIDEVAENLTMIGAGRETAYFEAASRRVRMVKKFDFHWDWAVSGSGSGSKPRKQYCSLNRWPIDSGYLPDKINHDVKTLVVHKKQLYDPVKADPVDKTVWNIPQAKRITLDSDNVKFKPGPATYVRGDTKYQRRKIERDITRDANRDQQSRPRRTLRQTVARIIPFYNPPDTGHESDHTDNSDELSLPPVRKQDVPRGWDLEAEKWKQIAQLGVAFSYSDDEGDAGPSGPLDDGKVEGAVGSRQKGGKGKKTGEGKKTRPAAADDGRQGSDEAPVMSGALGRGNDDEDSDVPMLDL</sequence>
<keyword evidence="3" id="KW-1185">Reference proteome</keyword>
<evidence type="ECO:0000313" key="2">
    <source>
        <dbReference type="EMBL" id="KAK4208353.1"/>
    </source>
</evidence>
<accession>A0AAN6XWS5</accession>
<name>A0AAN6XWS5_9PEZI</name>
<protein>
    <submittedName>
        <fullName evidence="2">Uncharacterized protein</fullName>
    </submittedName>
</protein>
<feature type="region of interest" description="Disordered" evidence="1">
    <location>
        <begin position="1092"/>
        <end position="1170"/>
    </location>
</feature>
<reference evidence="2" key="1">
    <citation type="journal article" date="2023" name="Mol. Phylogenet. Evol.">
        <title>Genome-scale phylogeny and comparative genomics of the fungal order Sordariales.</title>
        <authorList>
            <person name="Hensen N."/>
            <person name="Bonometti L."/>
            <person name="Westerberg I."/>
            <person name="Brannstrom I.O."/>
            <person name="Guillou S."/>
            <person name="Cros-Aarteil S."/>
            <person name="Calhoun S."/>
            <person name="Haridas S."/>
            <person name="Kuo A."/>
            <person name="Mondo S."/>
            <person name="Pangilinan J."/>
            <person name="Riley R."/>
            <person name="LaButti K."/>
            <person name="Andreopoulos B."/>
            <person name="Lipzen A."/>
            <person name="Chen C."/>
            <person name="Yan M."/>
            <person name="Daum C."/>
            <person name="Ng V."/>
            <person name="Clum A."/>
            <person name="Steindorff A."/>
            <person name="Ohm R.A."/>
            <person name="Martin F."/>
            <person name="Silar P."/>
            <person name="Natvig D.O."/>
            <person name="Lalanne C."/>
            <person name="Gautier V."/>
            <person name="Ament-Velasquez S.L."/>
            <person name="Kruys A."/>
            <person name="Hutchinson M.I."/>
            <person name="Powell A.J."/>
            <person name="Barry K."/>
            <person name="Miller A.N."/>
            <person name="Grigoriev I.V."/>
            <person name="Debuchy R."/>
            <person name="Gladieux P."/>
            <person name="Hiltunen Thoren M."/>
            <person name="Johannesson H."/>
        </authorList>
    </citation>
    <scope>NUCLEOTIDE SEQUENCE</scope>
    <source>
        <strain evidence="2">PSN293</strain>
    </source>
</reference>
<organism evidence="2 3">
    <name type="scientific">Rhypophila decipiens</name>
    <dbReference type="NCBI Taxonomy" id="261697"/>
    <lineage>
        <taxon>Eukaryota</taxon>
        <taxon>Fungi</taxon>
        <taxon>Dikarya</taxon>
        <taxon>Ascomycota</taxon>
        <taxon>Pezizomycotina</taxon>
        <taxon>Sordariomycetes</taxon>
        <taxon>Sordariomycetidae</taxon>
        <taxon>Sordariales</taxon>
        <taxon>Naviculisporaceae</taxon>
        <taxon>Rhypophila</taxon>
    </lineage>
</organism>
<gene>
    <name evidence="2" type="ORF">QBC37DRAFT_325866</name>
</gene>
<evidence type="ECO:0000313" key="3">
    <source>
        <dbReference type="Proteomes" id="UP001301769"/>
    </source>
</evidence>